<dbReference type="InterPro" id="IPR010994">
    <property type="entry name" value="RuvA_2-like"/>
</dbReference>
<evidence type="ECO:0000256" key="3">
    <source>
        <dbReference type="ARBA" id="ARBA00013308"/>
    </source>
</evidence>
<dbReference type="InterPro" id="IPR001357">
    <property type="entry name" value="BRCT_dom"/>
</dbReference>
<dbReference type="Pfam" id="PF01653">
    <property type="entry name" value="DNA_ligase_aden"/>
    <property type="match status" value="1"/>
</dbReference>
<name>A0A0A8US09_LEGHA</name>
<dbReference type="FunFam" id="3.30.470.30:FF:000001">
    <property type="entry name" value="DNA ligase"/>
    <property type="match status" value="1"/>
</dbReference>
<comment type="cofactor">
    <cofactor evidence="14">
        <name>Mg(2+)</name>
        <dbReference type="ChEBI" id="CHEBI:18420"/>
    </cofactor>
    <cofactor evidence="14">
        <name>Mn(2+)</name>
        <dbReference type="ChEBI" id="CHEBI:29035"/>
    </cofactor>
</comment>
<protein>
    <recommendedName>
        <fullName evidence="3 14">DNA ligase</fullName>
        <ecNumber evidence="2 14">6.5.1.2</ecNumber>
    </recommendedName>
    <alternativeName>
        <fullName evidence="14">Polydeoxyribonucleotide synthase [NAD(+)]</fullName>
    </alternativeName>
</protein>
<dbReference type="SMART" id="SM00532">
    <property type="entry name" value="LIGANc"/>
    <property type="match status" value="1"/>
</dbReference>
<dbReference type="GO" id="GO:0006260">
    <property type="term" value="P:DNA replication"/>
    <property type="evidence" value="ECO:0007669"/>
    <property type="project" value="UniProtKB-KW"/>
</dbReference>
<dbReference type="SUPFAM" id="SSF50249">
    <property type="entry name" value="Nucleic acid-binding proteins"/>
    <property type="match status" value="1"/>
</dbReference>
<dbReference type="RefSeq" id="WP_045105714.1">
    <property type="nucleotide sequence ID" value="NZ_LN681225.1"/>
</dbReference>
<reference evidence="18" key="1">
    <citation type="submission" date="2014-09" db="EMBL/GenBank/DDBJ databases">
        <authorList>
            <person name="Gomez-Valero L."/>
        </authorList>
    </citation>
    <scope>NUCLEOTIDE SEQUENCE [LARGE SCALE GENOMIC DNA]</scope>
    <source>
        <strain evidence="18">ATCC35250</strain>
    </source>
</reference>
<dbReference type="HOGENOM" id="CLU_007764_2_1_6"/>
<evidence type="ECO:0000256" key="5">
    <source>
        <dbReference type="ARBA" id="ARBA00022705"/>
    </source>
</evidence>
<evidence type="ECO:0000256" key="14">
    <source>
        <dbReference type="HAMAP-Rule" id="MF_01588"/>
    </source>
</evidence>
<feature type="domain" description="BRCT" evidence="16">
    <location>
        <begin position="595"/>
        <end position="672"/>
    </location>
</feature>
<evidence type="ECO:0000256" key="12">
    <source>
        <dbReference type="ARBA" id="ARBA00034005"/>
    </source>
</evidence>
<dbReference type="InterPro" id="IPR013839">
    <property type="entry name" value="DNAligase_adenylation"/>
</dbReference>
<dbReference type="NCBIfam" id="TIGR00575">
    <property type="entry name" value="dnlj"/>
    <property type="match status" value="1"/>
</dbReference>
<keyword evidence="18" id="KW-1185">Reference proteome</keyword>
<dbReference type="InterPro" id="IPR012340">
    <property type="entry name" value="NA-bd_OB-fold"/>
</dbReference>
<feature type="binding site" evidence="14">
    <location>
        <position position="411"/>
    </location>
    <ligand>
        <name>Zn(2+)</name>
        <dbReference type="ChEBI" id="CHEBI:29105"/>
    </ligand>
</feature>
<dbReference type="InterPro" id="IPR033136">
    <property type="entry name" value="DNA_ligase_CS"/>
</dbReference>
<evidence type="ECO:0000259" key="16">
    <source>
        <dbReference type="PROSITE" id="PS50172"/>
    </source>
</evidence>
<dbReference type="InterPro" id="IPR041663">
    <property type="entry name" value="DisA/LigA_HHH"/>
</dbReference>
<dbReference type="HAMAP" id="MF_01588">
    <property type="entry name" value="DNA_ligase_A"/>
    <property type="match status" value="1"/>
</dbReference>
<dbReference type="SMART" id="SM00278">
    <property type="entry name" value="HhH1"/>
    <property type="match status" value="4"/>
</dbReference>
<dbReference type="FunFam" id="1.10.150.20:FF:000007">
    <property type="entry name" value="DNA ligase"/>
    <property type="match status" value="1"/>
</dbReference>
<dbReference type="Gene3D" id="1.10.287.610">
    <property type="entry name" value="Helix hairpin bin"/>
    <property type="match status" value="1"/>
</dbReference>
<dbReference type="OrthoDB" id="9759736at2"/>
<feature type="binding site" evidence="14">
    <location>
        <position position="293"/>
    </location>
    <ligand>
        <name>NAD(+)</name>
        <dbReference type="ChEBI" id="CHEBI:57540"/>
    </ligand>
</feature>
<dbReference type="EC" id="6.5.1.2" evidence="2 14"/>
<dbReference type="PANTHER" id="PTHR23389:SF9">
    <property type="entry name" value="DNA LIGASE"/>
    <property type="match status" value="1"/>
</dbReference>
<dbReference type="InterPro" id="IPR003583">
    <property type="entry name" value="Hlx-hairpin-Hlx_DNA-bd_motif"/>
</dbReference>
<dbReference type="InterPro" id="IPR013840">
    <property type="entry name" value="DNAligase_N"/>
</dbReference>
<proteinExistence type="inferred from homology"/>
<evidence type="ECO:0000256" key="4">
    <source>
        <dbReference type="ARBA" id="ARBA00022598"/>
    </source>
</evidence>
<dbReference type="SUPFAM" id="SSF47781">
    <property type="entry name" value="RuvA domain 2-like"/>
    <property type="match status" value="1"/>
</dbReference>
<dbReference type="GO" id="GO:0003677">
    <property type="term" value="F:DNA binding"/>
    <property type="evidence" value="ECO:0007669"/>
    <property type="project" value="InterPro"/>
</dbReference>
<feature type="binding site" evidence="14">
    <location>
        <position position="139"/>
    </location>
    <ligand>
        <name>NAD(+)</name>
        <dbReference type="ChEBI" id="CHEBI:57540"/>
    </ligand>
</feature>
<dbReference type="InterPro" id="IPR004149">
    <property type="entry name" value="Znf_DNAligase_C4"/>
</dbReference>
<dbReference type="FunFam" id="2.40.50.140:FF:000012">
    <property type="entry name" value="DNA ligase"/>
    <property type="match status" value="1"/>
</dbReference>
<comment type="function">
    <text evidence="1 14">DNA ligase that catalyzes the formation of phosphodiester linkages between 5'-phosphoryl and 3'-hydroxyl groups in double-stranded DNA using NAD as a coenzyme and as the energy source for the reaction. It is essential for DNA replication and repair of damaged DNA.</text>
</comment>
<dbReference type="SUPFAM" id="SSF56091">
    <property type="entry name" value="DNA ligase/mRNA capping enzyme, catalytic domain"/>
    <property type="match status" value="1"/>
</dbReference>
<keyword evidence="6 14" id="KW-0479">Metal-binding</keyword>
<evidence type="ECO:0000256" key="11">
    <source>
        <dbReference type="ARBA" id="ARBA00023204"/>
    </source>
</evidence>
<dbReference type="Gene3D" id="6.20.10.30">
    <property type="match status" value="1"/>
</dbReference>
<sequence length="672" mass="74572">MSQDSVLKQLNELREQIRLYDYHYYVLDTPLVPDIEYDRCFKRLQALENEYPQYITSDSPTQRVGVSPSGAFDEVVHVKPMLSLANVFTTEELQAFMKRVADKLERLEDSLTFTCEPKLDGLAVNLTYKEGLLAYAATRGDGAVGENITNNIKTIAAVPLKILSDKPPQLIEIRGEVYMPKAGFEAYNEKARLSGEKTFANPRNAAAGSLRQLNPAITASRPLAIYYYGIGACEDFELPNSQLAQLQLLKQWGFRVSNEVQKATGLQGCLDYYNAILKRRMDLPYEIDGVVYKIDSIELQRELGYVARAPRFACAHKFPASEEITELLAVDFQVGRTGALTPVARLKPVSVAGVTVSNATLHNMDEIERKDIRLGDTVVVRRAGDVIPEVVSVVMEKRPAETHAIHLPTDCPVCGADVIREEGEAVARCTGGLFCSAQLKRMLWHFASRRAMAIDGLGAGIIELLVEEKLVKDISDLYNLDFETLANLPRMGKKSTENLLSSIEKSKETTFSRFLYALGIREVGEVSARVLAAEFPDIVSLKTASVEQLMELKDIGPVCAYHVVHFFAQAHNVDVINKLIAYGVHWPQEERKQLDEQHPFFGKTLVLTGTLTSMGREDAKARLLALGAKVSGSVSKKTDYVIAGSEAGSKLDKALEFGVRVLNEEEFLVLLT</sequence>
<feature type="active site" description="N6-AMP-lysine intermediate" evidence="14">
    <location>
        <position position="118"/>
    </location>
</feature>
<dbReference type="CDD" id="cd17748">
    <property type="entry name" value="BRCT_DNA_ligase_like"/>
    <property type="match status" value="1"/>
</dbReference>
<dbReference type="AlphaFoldDB" id="A0A0A8US09"/>
<dbReference type="Gene3D" id="3.40.50.10190">
    <property type="entry name" value="BRCT domain"/>
    <property type="match status" value="1"/>
</dbReference>
<dbReference type="STRING" id="449.LHA_1263"/>
<dbReference type="Gene3D" id="3.30.470.30">
    <property type="entry name" value="DNA ligase/mRNA capping enzyme"/>
    <property type="match status" value="1"/>
</dbReference>
<dbReference type="Pfam" id="PF03120">
    <property type="entry name" value="OB_DNA_ligase"/>
    <property type="match status" value="1"/>
</dbReference>
<dbReference type="PIRSF" id="PIRSF001604">
    <property type="entry name" value="LigA"/>
    <property type="match status" value="1"/>
</dbReference>
<dbReference type="PROSITE" id="PS01055">
    <property type="entry name" value="DNA_LIGASE_N1"/>
    <property type="match status" value="1"/>
</dbReference>
<dbReference type="SUPFAM" id="SSF52113">
    <property type="entry name" value="BRCT domain"/>
    <property type="match status" value="1"/>
</dbReference>
<evidence type="ECO:0000256" key="2">
    <source>
        <dbReference type="ARBA" id="ARBA00012722"/>
    </source>
</evidence>
<dbReference type="FunFam" id="1.10.150.20:FF:000006">
    <property type="entry name" value="DNA ligase"/>
    <property type="match status" value="1"/>
</dbReference>
<evidence type="ECO:0000256" key="6">
    <source>
        <dbReference type="ARBA" id="ARBA00022723"/>
    </source>
</evidence>
<evidence type="ECO:0000256" key="7">
    <source>
        <dbReference type="ARBA" id="ARBA00022763"/>
    </source>
</evidence>
<evidence type="ECO:0000256" key="8">
    <source>
        <dbReference type="ARBA" id="ARBA00022833"/>
    </source>
</evidence>
<accession>A0A0A8US09</accession>
<feature type="binding site" evidence="14">
    <location>
        <position position="116"/>
    </location>
    <ligand>
        <name>NAD(+)</name>
        <dbReference type="ChEBI" id="CHEBI:57540"/>
    </ligand>
</feature>
<keyword evidence="14" id="KW-0464">Manganese</keyword>
<dbReference type="InterPro" id="IPR018239">
    <property type="entry name" value="DNA_ligase_AS"/>
</dbReference>
<feature type="binding site" evidence="14">
    <location>
        <position position="414"/>
    </location>
    <ligand>
        <name>Zn(2+)</name>
        <dbReference type="ChEBI" id="CHEBI:29105"/>
    </ligand>
</feature>
<keyword evidence="5 14" id="KW-0235">DNA replication</keyword>
<evidence type="ECO:0000256" key="13">
    <source>
        <dbReference type="ARBA" id="ARBA00060881"/>
    </source>
</evidence>
<evidence type="ECO:0000313" key="18">
    <source>
        <dbReference type="Proteomes" id="UP000032803"/>
    </source>
</evidence>
<evidence type="ECO:0000256" key="9">
    <source>
        <dbReference type="ARBA" id="ARBA00022842"/>
    </source>
</evidence>
<evidence type="ECO:0000256" key="1">
    <source>
        <dbReference type="ARBA" id="ARBA00004067"/>
    </source>
</evidence>
<feature type="binding site" evidence="14">
    <location>
        <position position="435"/>
    </location>
    <ligand>
        <name>Zn(2+)</name>
        <dbReference type="ChEBI" id="CHEBI:29105"/>
    </ligand>
</feature>
<dbReference type="Gene3D" id="2.40.50.140">
    <property type="entry name" value="Nucleic acid-binding proteins"/>
    <property type="match status" value="1"/>
</dbReference>
<keyword evidence="7 14" id="KW-0227">DNA damage</keyword>
<dbReference type="InterPro" id="IPR001679">
    <property type="entry name" value="DNA_ligase"/>
</dbReference>
<dbReference type="CDD" id="cd00114">
    <property type="entry name" value="LIGANc"/>
    <property type="match status" value="1"/>
</dbReference>
<dbReference type="InterPro" id="IPR004150">
    <property type="entry name" value="NAD_DNA_ligase_OB"/>
</dbReference>
<dbReference type="Pfam" id="PF00533">
    <property type="entry name" value="BRCT"/>
    <property type="match status" value="1"/>
</dbReference>
<gene>
    <name evidence="14 17" type="primary">ligA</name>
    <name evidence="17" type="ORF">LHA_1263</name>
</gene>
<evidence type="ECO:0000313" key="17">
    <source>
        <dbReference type="EMBL" id="CEK10316.1"/>
    </source>
</evidence>
<dbReference type="GO" id="GO:0046872">
    <property type="term" value="F:metal ion binding"/>
    <property type="evidence" value="ECO:0007669"/>
    <property type="project" value="UniProtKB-KW"/>
</dbReference>
<dbReference type="SMART" id="SM00292">
    <property type="entry name" value="BRCT"/>
    <property type="match status" value="1"/>
</dbReference>
<feature type="binding site" evidence="14">
    <location>
        <begin position="83"/>
        <end position="84"/>
    </location>
    <ligand>
        <name>NAD(+)</name>
        <dbReference type="ChEBI" id="CHEBI:57540"/>
    </ligand>
</feature>
<comment type="catalytic activity">
    <reaction evidence="12 14 15">
        <text>NAD(+) + (deoxyribonucleotide)n-3'-hydroxyl + 5'-phospho-(deoxyribonucleotide)m = (deoxyribonucleotide)n+m + AMP + beta-nicotinamide D-nucleotide.</text>
        <dbReference type="EC" id="6.5.1.2"/>
    </reaction>
</comment>
<dbReference type="Pfam" id="PF12826">
    <property type="entry name" value="HHH_2"/>
    <property type="match status" value="1"/>
</dbReference>
<feature type="binding site" evidence="14">
    <location>
        <position position="176"/>
    </location>
    <ligand>
        <name>NAD(+)</name>
        <dbReference type="ChEBI" id="CHEBI:57540"/>
    </ligand>
</feature>
<dbReference type="PROSITE" id="PS50172">
    <property type="entry name" value="BRCT"/>
    <property type="match status" value="1"/>
</dbReference>
<evidence type="ECO:0000256" key="10">
    <source>
        <dbReference type="ARBA" id="ARBA00023027"/>
    </source>
</evidence>
<keyword evidence="10 14" id="KW-0520">NAD</keyword>
<dbReference type="GO" id="GO:0003911">
    <property type="term" value="F:DNA ligase (NAD+) activity"/>
    <property type="evidence" value="ECO:0007669"/>
    <property type="project" value="UniProtKB-UniRule"/>
</dbReference>
<dbReference type="Pfam" id="PF14520">
    <property type="entry name" value="HHH_5"/>
    <property type="match status" value="1"/>
</dbReference>
<dbReference type="PANTHER" id="PTHR23389">
    <property type="entry name" value="CHROMOSOME TRANSMISSION FIDELITY FACTOR 18"/>
    <property type="match status" value="1"/>
</dbReference>
<evidence type="ECO:0000256" key="15">
    <source>
        <dbReference type="RuleBase" id="RU000618"/>
    </source>
</evidence>
<dbReference type="GO" id="GO:0006281">
    <property type="term" value="P:DNA repair"/>
    <property type="evidence" value="ECO:0007669"/>
    <property type="project" value="UniProtKB-KW"/>
</dbReference>
<dbReference type="FunFam" id="1.10.287.610:FF:000002">
    <property type="entry name" value="DNA ligase"/>
    <property type="match status" value="1"/>
</dbReference>
<dbReference type="Gene3D" id="1.10.150.20">
    <property type="entry name" value="5' to 3' exonuclease, C-terminal subdomain"/>
    <property type="match status" value="2"/>
</dbReference>
<feature type="binding site" evidence="14">
    <location>
        <position position="317"/>
    </location>
    <ligand>
        <name>NAD(+)</name>
        <dbReference type="ChEBI" id="CHEBI:57540"/>
    </ligand>
</feature>
<dbReference type="EMBL" id="LN681225">
    <property type="protein sequence ID" value="CEK10316.1"/>
    <property type="molecule type" value="Genomic_DNA"/>
</dbReference>
<dbReference type="Pfam" id="PF03119">
    <property type="entry name" value="DNA_ligase_ZBD"/>
    <property type="match status" value="1"/>
</dbReference>
<dbReference type="GO" id="GO:0005829">
    <property type="term" value="C:cytosol"/>
    <property type="evidence" value="ECO:0007669"/>
    <property type="project" value="TreeGrafter"/>
</dbReference>
<keyword evidence="4 14" id="KW-0436">Ligase</keyword>
<organism evidence="17 18">
    <name type="scientific">Legionella hackeliae</name>
    <dbReference type="NCBI Taxonomy" id="449"/>
    <lineage>
        <taxon>Bacteria</taxon>
        <taxon>Pseudomonadati</taxon>
        <taxon>Pseudomonadota</taxon>
        <taxon>Gammaproteobacteria</taxon>
        <taxon>Legionellales</taxon>
        <taxon>Legionellaceae</taxon>
        <taxon>Legionella</taxon>
    </lineage>
</organism>
<dbReference type="KEGG" id="lha:LHA_1263"/>
<dbReference type="PROSITE" id="PS01056">
    <property type="entry name" value="DNA_LIGASE_N2"/>
    <property type="match status" value="1"/>
</dbReference>
<keyword evidence="9 14" id="KW-0460">Magnesium</keyword>
<dbReference type="NCBIfam" id="NF005932">
    <property type="entry name" value="PRK07956.1"/>
    <property type="match status" value="1"/>
</dbReference>
<keyword evidence="8 14" id="KW-0862">Zinc</keyword>
<feature type="binding site" evidence="14">
    <location>
        <begin position="34"/>
        <end position="38"/>
    </location>
    <ligand>
        <name>NAD(+)</name>
        <dbReference type="ChEBI" id="CHEBI:57540"/>
    </ligand>
</feature>
<keyword evidence="11 14" id="KW-0234">DNA repair</keyword>
<comment type="similarity">
    <text evidence="13 14">Belongs to the NAD-dependent DNA ligase family. LigA subfamily.</text>
</comment>
<dbReference type="Proteomes" id="UP000032803">
    <property type="component" value="Chromosome I"/>
</dbReference>
<dbReference type="InterPro" id="IPR036420">
    <property type="entry name" value="BRCT_dom_sf"/>
</dbReference>
<comment type="caution">
    <text evidence="14">Lacks conserved residue(s) required for the propagation of feature annotation.</text>
</comment>